<evidence type="ECO:0000313" key="1">
    <source>
        <dbReference type="EMBL" id="GAI93662.1"/>
    </source>
</evidence>
<sequence>GLNSPFTIAARLFKIQTQSYTLAARLASRVTKAYTLAARLLKVRVKTYTLSARLIRTGTKTYTLSARLGIVIVPPTVTIQDATNVQPTEATLHATITATGGKNCAIRGFEWGTAQGGPYPYSWVETGDFGVGPFEHTITDLIPGTTYYFRGKASH</sequence>
<proteinExistence type="predicted"/>
<name>X1SKT1_9ZZZZ</name>
<organism evidence="1">
    <name type="scientific">marine sediment metagenome</name>
    <dbReference type="NCBI Taxonomy" id="412755"/>
    <lineage>
        <taxon>unclassified sequences</taxon>
        <taxon>metagenomes</taxon>
        <taxon>ecological metagenomes</taxon>
    </lineage>
</organism>
<reference evidence="1" key="1">
    <citation type="journal article" date="2014" name="Front. Microbiol.">
        <title>High frequency of phylogenetically diverse reductive dehalogenase-homologous genes in deep subseafloor sedimentary metagenomes.</title>
        <authorList>
            <person name="Kawai M."/>
            <person name="Futagami T."/>
            <person name="Toyoda A."/>
            <person name="Takaki Y."/>
            <person name="Nishi S."/>
            <person name="Hori S."/>
            <person name="Arai W."/>
            <person name="Tsubouchi T."/>
            <person name="Morono Y."/>
            <person name="Uchiyama I."/>
            <person name="Ito T."/>
            <person name="Fujiyama A."/>
            <person name="Inagaki F."/>
            <person name="Takami H."/>
        </authorList>
    </citation>
    <scope>NUCLEOTIDE SEQUENCE</scope>
    <source>
        <strain evidence="1">Expedition CK06-06</strain>
    </source>
</reference>
<dbReference type="EMBL" id="BARW01023262">
    <property type="protein sequence ID" value="GAI93662.1"/>
    <property type="molecule type" value="Genomic_DNA"/>
</dbReference>
<protein>
    <recommendedName>
        <fullName evidence="2">Fibronectin type-III domain-containing protein</fullName>
    </recommendedName>
</protein>
<gene>
    <name evidence="1" type="ORF">S12H4_38617</name>
</gene>
<feature type="non-terminal residue" evidence="1">
    <location>
        <position position="1"/>
    </location>
</feature>
<accession>X1SKT1</accession>
<comment type="caution">
    <text evidence="1">The sequence shown here is derived from an EMBL/GenBank/DDBJ whole genome shotgun (WGS) entry which is preliminary data.</text>
</comment>
<evidence type="ECO:0008006" key="2">
    <source>
        <dbReference type="Google" id="ProtNLM"/>
    </source>
</evidence>
<dbReference type="AlphaFoldDB" id="X1SKT1"/>